<sequence>MEELKKVEASSDTLTGTIQKWLERTPGLEKEGFDFITKYKSSVDKILQEKEEAIS</sequence>
<proteinExistence type="predicted"/>
<dbReference type="OrthoDB" id="447477at2759"/>
<dbReference type="AlphaFoldDB" id="A0A7T8HFW5"/>
<keyword evidence="2" id="KW-1185">Reference proteome</keyword>
<dbReference type="Gene3D" id="1.10.287.3810">
    <property type="match status" value="1"/>
</dbReference>
<accession>A0A7T8HFW5</accession>
<gene>
    <name evidence="1" type="ORF">FKW44_009935</name>
</gene>
<name>A0A7T8HFW5_CALRO</name>
<protein>
    <submittedName>
        <fullName evidence="1">Tryptophan 2_3-dioxygenase</fullName>
    </submittedName>
</protein>
<keyword evidence="1" id="KW-0560">Oxidoreductase</keyword>
<dbReference type="EMBL" id="CP045895">
    <property type="protein sequence ID" value="QQP49309.1"/>
    <property type="molecule type" value="Genomic_DNA"/>
</dbReference>
<reference evidence="2" key="1">
    <citation type="submission" date="2021-01" db="EMBL/GenBank/DDBJ databases">
        <title>Caligus Genome Assembly.</title>
        <authorList>
            <person name="Gallardo-Escarate C."/>
        </authorList>
    </citation>
    <scope>NUCLEOTIDE SEQUENCE [LARGE SCALE GENOMIC DNA]</scope>
</reference>
<evidence type="ECO:0000313" key="1">
    <source>
        <dbReference type="EMBL" id="QQP49309.1"/>
    </source>
</evidence>
<keyword evidence="1" id="KW-0223">Dioxygenase</keyword>
<dbReference type="Proteomes" id="UP000595437">
    <property type="component" value="Chromosome 6"/>
</dbReference>
<organism evidence="1 2">
    <name type="scientific">Caligus rogercresseyi</name>
    <name type="common">Sea louse</name>
    <dbReference type="NCBI Taxonomy" id="217165"/>
    <lineage>
        <taxon>Eukaryota</taxon>
        <taxon>Metazoa</taxon>
        <taxon>Ecdysozoa</taxon>
        <taxon>Arthropoda</taxon>
        <taxon>Crustacea</taxon>
        <taxon>Multicrustacea</taxon>
        <taxon>Hexanauplia</taxon>
        <taxon>Copepoda</taxon>
        <taxon>Siphonostomatoida</taxon>
        <taxon>Caligidae</taxon>
        <taxon>Caligus</taxon>
    </lineage>
</organism>
<feature type="non-terminal residue" evidence="1">
    <location>
        <position position="55"/>
    </location>
</feature>
<evidence type="ECO:0000313" key="2">
    <source>
        <dbReference type="Proteomes" id="UP000595437"/>
    </source>
</evidence>
<dbReference type="GO" id="GO:0051213">
    <property type="term" value="F:dioxygenase activity"/>
    <property type="evidence" value="ECO:0007669"/>
    <property type="project" value="UniProtKB-KW"/>
</dbReference>